<dbReference type="Proteomes" id="UP000292052">
    <property type="component" value="Unassembled WGS sequence"/>
</dbReference>
<dbReference type="AlphaFoldDB" id="A0A482VNZ0"/>
<protein>
    <submittedName>
        <fullName evidence="1">Uncharacterized protein</fullName>
    </submittedName>
</protein>
<accession>A0A482VNZ0</accession>
<evidence type="ECO:0000313" key="2">
    <source>
        <dbReference type="Proteomes" id="UP000292052"/>
    </source>
</evidence>
<organism evidence="1 2">
    <name type="scientific">Asbolus verrucosus</name>
    <name type="common">Desert ironclad beetle</name>
    <dbReference type="NCBI Taxonomy" id="1661398"/>
    <lineage>
        <taxon>Eukaryota</taxon>
        <taxon>Metazoa</taxon>
        <taxon>Ecdysozoa</taxon>
        <taxon>Arthropoda</taxon>
        <taxon>Hexapoda</taxon>
        <taxon>Insecta</taxon>
        <taxon>Pterygota</taxon>
        <taxon>Neoptera</taxon>
        <taxon>Endopterygota</taxon>
        <taxon>Coleoptera</taxon>
        <taxon>Polyphaga</taxon>
        <taxon>Cucujiformia</taxon>
        <taxon>Tenebrionidae</taxon>
        <taxon>Pimeliinae</taxon>
        <taxon>Asbolus</taxon>
    </lineage>
</organism>
<keyword evidence="2" id="KW-1185">Reference proteome</keyword>
<dbReference type="EMBL" id="QDEB01080237">
    <property type="protein sequence ID" value="RZC34423.1"/>
    <property type="molecule type" value="Genomic_DNA"/>
</dbReference>
<proteinExistence type="predicted"/>
<evidence type="ECO:0000313" key="1">
    <source>
        <dbReference type="EMBL" id="RZC34423.1"/>
    </source>
</evidence>
<name>A0A482VNZ0_ASBVE</name>
<gene>
    <name evidence="1" type="ORF">BDFB_004606</name>
</gene>
<reference evidence="1 2" key="1">
    <citation type="submission" date="2017-03" db="EMBL/GenBank/DDBJ databases">
        <title>Genome of the blue death feigning beetle - Asbolus verrucosus.</title>
        <authorList>
            <person name="Rider S.D."/>
        </authorList>
    </citation>
    <scope>NUCLEOTIDE SEQUENCE [LARGE SCALE GENOMIC DNA]</scope>
    <source>
        <strain evidence="1">Butters</strain>
        <tissue evidence="1">Head and leg muscle</tissue>
    </source>
</reference>
<sequence length="61" mass="7058">MIQLYGLADSRTSNPVIFFLCGYKKQLVYAAPAENFKQLRIHIEDAAATIRNNRSMLERRN</sequence>
<comment type="caution">
    <text evidence="1">The sequence shown here is derived from an EMBL/GenBank/DDBJ whole genome shotgun (WGS) entry which is preliminary data.</text>
</comment>